<accession>A0A1J5QFD8</accession>
<comment type="caution">
    <text evidence="1">The sequence shown here is derived from an EMBL/GenBank/DDBJ whole genome shotgun (WGS) entry which is preliminary data.</text>
</comment>
<sequence length="59" mass="6762">MVATETYYYNESLRKNPDSPKVSPHFRDFLYGEKSMGFIIDRPQIEGMINIMKTSLGGS</sequence>
<reference evidence="1" key="1">
    <citation type="submission" date="2016-10" db="EMBL/GenBank/DDBJ databases">
        <title>Sequence of Gallionella enrichment culture.</title>
        <authorList>
            <person name="Poehlein A."/>
            <person name="Muehling M."/>
            <person name="Daniel R."/>
        </authorList>
    </citation>
    <scope>NUCLEOTIDE SEQUENCE</scope>
</reference>
<gene>
    <name evidence="1" type="ORF">GALL_395940</name>
</gene>
<protein>
    <submittedName>
        <fullName evidence="1">Uncharacterized protein</fullName>
    </submittedName>
</protein>
<evidence type="ECO:0000313" key="1">
    <source>
        <dbReference type="EMBL" id="OIQ78695.1"/>
    </source>
</evidence>
<name>A0A1J5QFD8_9ZZZZ</name>
<dbReference type="AlphaFoldDB" id="A0A1J5QFD8"/>
<organism evidence="1">
    <name type="scientific">mine drainage metagenome</name>
    <dbReference type="NCBI Taxonomy" id="410659"/>
    <lineage>
        <taxon>unclassified sequences</taxon>
        <taxon>metagenomes</taxon>
        <taxon>ecological metagenomes</taxon>
    </lineage>
</organism>
<dbReference type="EMBL" id="MLJW01001353">
    <property type="protein sequence ID" value="OIQ78695.1"/>
    <property type="molecule type" value="Genomic_DNA"/>
</dbReference>
<proteinExistence type="predicted"/>